<organism evidence="2 3">
    <name type="scientific">Perilla frutescens var. hirtella</name>
    <name type="common">Perilla citriodora</name>
    <name type="synonym">Perilla setoyensis</name>
    <dbReference type="NCBI Taxonomy" id="608512"/>
    <lineage>
        <taxon>Eukaryota</taxon>
        <taxon>Viridiplantae</taxon>
        <taxon>Streptophyta</taxon>
        <taxon>Embryophyta</taxon>
        <taxon>Tracheophyta</taxon>
        <taxon>Spermatophyta</taxon>
        <taxon>Magnoliopsida</taxon>
        <taxon>eudicotyledons</taxon>
        <taxon>Gunneridae</taxon>
        <taxon>Pentapetalae</taxon>
        <taxon>asterids</taxon>
        <taxon>lamiids</taxon>
        <taxon>Lamiales</taxon>
        <taxon>Lamiaceae</taxon>
        <taxon>Nepetoideae</taxon>
        <taxon>Elsholtzieae</taxon>
        <taxon>Perilla</taxon>
    </lineage>
</organism>
<dbReference type="Proteomes" id="UP001190926">
    <property type="component" value="Unassembled WGS sequence"/>
</dbReference>
<keyword evidence="3" id="KW-1185">Reference proteome</keyword>
<evidence type="ECO:0000256" key="1">
    <source>
        <dbReference type="SAM" id="Phobius"/>
    </source>
</evidence>
<dbReference type="EMBL" id="SDAM02029616">
    <property type="protein sequence ID" value="KAH6755288.1"/>
    <property type="molecule type" value="Genomic_DNA"/>
</dbReference>
<protein>
    <submittedName>
        <fullName evidence="2">Uncharacterized protein</fullName>
    </submittedName>
</protein>
<sequence>MPLPSVLVLMQQKEPPHVLSLNHPKGQMTTSLGTSSTTINIVICMLFISLYATLFNYLYICCNVSHFSILSDNFSTLSPMDVTTSIIAATSTLLPLSDTSNELHIDLYSNRRNTV</sequence>
<evidence type="ECO:0000313" key="2">
    <source>
        <dbReference type="EMBL" id="KAH6755288.1"/>
    </source>
</evidence>
<comment type="caution">
    <text evidence="2">The sequence shown here is derived from an EMBL/GenBank/DDBJ whole genome shotgun (WGS) entry which is preliminary data.</text>
</comment>
<accession>A0AAD4NX51</accession>
<keyword evidence="1" id="KW-0472">Membrane</keyword>
<dbReference type="AlphaFoldDB" id="A0AAD4NX51"/>
<keyword evidence="1" id="KW-1133">Transmembrane helix</keyword>
<proteinExistence type="predicted"/>
<gene>
    <name evidence="2" type="ORF">C2S53_015517</name>
</gene>
<feature type="transmembrane region" description="Helical" evidence="1">
    <location>
        <begin position="38"/>
        <end position="60"/>
    </location>
</feature>
<name>A0AAD4NX51_PERFH</name>
<evidence type="ECO:0000313" key="3">
    <source>
        <dbReference type="Proteomes" id="UP001190926"/>
    </source>
</evidence>
<keyword evidence="1" id="KW-0812">Transmembrane</keyword>
<reference evidence="2 3" key="1">
    <citation type="journal article" date="2021" name="Nat. Commun.">
        <title>Incipient diploidization of the medicinal plant Perilla within 10,000 years.</title>
        <authorList>
            <person name="Zhang Y."/>
            <person name="Shen Q."/>
            <person name="Leng L."/>
            <person name="Zhang D."/>
            <person name="Chen S."/>
            <person name="Shi Y."/>
            <person name="Ning Z."/>
            <person name="Chen S."/>
        </authorList>
    </citation>
    <scope>NUCLEOTIDE SEQUENCE [LARGE SCALE GENOMIC DNA]</scope>
    <source>
        <strain evidence="3">cv. PC099</strain>
    </source>
</reference>